<dbReference type="RefSeq" id="WP_167047280.1">
    <property type="nucleotide sequence ID" value="NZ_JAAOZB010000001.1"/>
</dbReference>
<reference evidence="11 12" key="1">
    <citation type="submission" date="2020-07" db="EMBL/GenBank/DDBJ databases">
        <title>Sequencing the genomes of 1000 actinobacteria strains.</title>
        <authorList>
            <person name="Klenk H.-P."/>
        </authorList>
    </citation>
    <scope>NUCLEOTIDE SEQUENCE [LARGE SCALE GENOMIC DNA]</scope>
    <source>
        <strain evidence="11 12">DSM 27576</strain>
    </source>
</reference>
<keyword evidence="5 6" id="KW-0456">Lyase</keyword>
<feature type="binding site" evidence="6">
    <location>
        <position position="363"/>
    </location>
    <ligand>
        <name>substrate</name>
    </ligand>
</feature>
<dbReference type="InterPro" id="IPR022644">
    <property type="entry name" value="De-COase2_N"/>
</dbReference>
<feature type="domain" description="Orn/DAP/Arg decarboxylase 2 N-terminal" evidence="10">
    <location>
        <begin position="75"/>
        <end position="321"/>
    </location>
</feature>
<keyword evidence="12" id="KW-1185">Reference proteome</keyword>
<dbReference type="PRINTS" id="PR01179">
    <property type="entry name" value="ODADCRBXLASE"/>
</dbReference>
<comment type="similarity">
    <text evidence="6">Belongs to the Orn/Lys/Arg decarboxylase class-II family. LysA subfamily.</text>
</comment>
<comment type="caution">
    <text evidence="11">The sequence shown here is derived from an EMBL/GenBank/DDBJ whole genome shotgun (WGS) entry which is preliminary data.</text>
</comment>
<dbReference type="InterPro" id="IPR029066">
    <property type="entry name" value="PLP-binding_barrel"/>
</dbReference>
<dbReference type="PANTHER" id="PTHR43727">
    <property type="entry name" value="DIAMINOPIMELATE DECARBOXYLASE"/>
    <property type="match status" value="1"/>
</dbReference>
<dbReference type="Pfam" id="PF02784">
    <property type="entry name" value="Orn_Arg_deC_N"/>
    <property type="match status" value="1"/>
</dbReference>
<dbReference type="SUPFAM" id="SSF51419">
    <property type="entry name" value="PLP-binding barrel"/>
    <property type="match status" value="1"/>
</dbReference>
<evidence type="ECO:0000256" key="2">
    <source>
        <dbReference type="ARBA" id="ARBA00022793"/>
    </source>
</evidence>
<dbReference type="GO" id="GO:0030170">
    <property type="term" value="F:pyridoxal phosphate binding"/>
    <property type="evidence" value="ECO:0007669"/>
    <property type="project" value="UniProtKB-UniRule"/>
</dbReference>
<protein>
    <recommendedName>
        <fullName evidence="6 7">Diaminopimelate decarboxylase</fullName>
        <shortName evidence="6">DAP decarboxylase</shortName>
        <shortName evidence="6">DAPDC</shortName>
        <ecNumber evidence="6 7">4.1.1.20</ecNumber>
    </recommendedName>
</protein>
<sequence length="471" mass="49307">MSASPDSAFVPSWLAKPADANDLSPLVWPASATRDDDGILAIAGVSTTALQREYGTPLYVLDEDEVRMHARRTRAAFEDAAAAYGVFARVYYAGKAFLSTEVVRWVTEEGLAVDVCTGGELAVAQAAGADPARIGFHGNNKSVTELTQAVHAGLGSIVIDSRDELERLISIVSGTGATQSVLVRVVSGVHAETHSFLATAHEDQKFGFPLSDAPAVVARIREVAELNFIGLHCHIGSQIFGTTGFAESAARLVATHGELLAGGDVPVMNLGGGFGIAYTTADDPTPIEDLARGIVDAVAEQCTSRGIPMPNLAFEPGRSVVGQAGVTLYEVGTIKPVQLDGGNTRTYVSVDGGMSDNARTALYEANYSARIASRTSDADSTVVRVVGKHCESGDIVVDSEYLPGDIAPGDVLAVPATGAYCFSLASNYNYVTRPAVVAVRDGRSRVIVRGETIDDLLARDVGVVAPNGRNA</sequence>
<name>A0A7W3PLG5_9MICO</name>
<dbReference type="FunFam" id="3.20.20.10:FF:000003">
    <property type="entry name" value="Diaminopimelate decarboxylase"/>
    <property type="match status" value="1"/>
</dbReference>
<feature type="modified residue" description="N6-(pyridoxal phosphate)lysine" evidence="6 8">
    <location>
        <position position="95"/>
    </location>
</feature>
<comment type="pathway">
    <text evidence="6 9">Amino-acid biosynthesis; L-lysine biosynthesis via DAP pathway; L-lysine from DL-2,6-diaminopimelate: step 1/1.</text>
</comment>
<dbReference type="InterPro" id="IPR009006">
    <property type="entry name" value="Ala_racemase/Decarboxylase_C"/>
</dbReference>
<gene>
    <name evidence="6" type="primary">lysA</name>
    <name evidence="11" type="ORF">FHX48_001613</name>
</gene>
<dbReference type="InterPro" id="IPR022653">
    <property type="entry name" value="De-COase2_pyr-phos_BS"/>
</dbReference>
<dbReference type="InterPro" id="IPR002986">
    <property type="entry name" value="DAP_deCOOHase_LysA"/>
</dbReference>
<dbReference type="PANTHER" id="PTHR43727:SF2">
    <property type="entry name" value="GROUP IV DECARBOXYLASE"/>
    <property type="match status" value="1"/>
</dbReference>
<feature type="active site" description="Proton donor" evidence="8">
    <location>
        <position position="390"/>
    </location>
</feature>
<evidence type="ECO:0000256" key="8">
    <source>
        <dbReference type="PIRSR" id="PIRSR600183-50"/>
    </source>
</evidence>
<evidence type="ECO:0000256" key="5">
    <source>
        <dbReference type="ARBA" id="ARBA00023239"/>
    </source>
</evidence>
<feature type="binding site" evidence="6">
    <location>
        <position position="318"/>
    </location>
    <ligand>
        <name>substrate</name>
    </ligand>
</feature>
<dbReference type="NCBIfam" id="TIGR01048">
    <property type="entry name" value="lysA"/>
    <property type="match status" value="1"/>
</dbReference>
<evidence type="ECO:0000256" key="1">
    <source>
        <dbReference type="ARBA" id="ARBA00001933"/>
    </source>
</evidence>
<comment type="cofactor">
    <cofactor evidence="1 6 8 9">
        <name>pyridoxal 5'-phosphate</name>
        <dbReference type="ChEBI" id="CHEBI:597326"/>
    </cofactor>
</comment>
<comment type="function">
    <text evidence="6">Specifically catalyzes the decarboxylation of meso-diaminopimelate (meso-DAP) to L-lysine.</text>
</comment>
<dbReference type="InterPro" id="IPR000183">
    <property type="entry name" value="Orn/DAP/Arg_de-COase"/>
</dbReference>
<dbReference type="AlphaFoldDB" id="A0A7W3PLG5"/>
<comment type="subunit">
    <text evidence="6">Homodimer.</text>
</comment>
<feature type="binding site" evidence="6">
    <location>
        <position position="359"/>
    </location>
    <ligand>
        <name>substrate</name>
    </ligand>
</feature>
<evidence type="ECO:0000256" key="6">
    <source>
        <dbReference type="HAMAP-Rule" id="MF_02120"/>
    </source>
</evidence>
<dbReference type="SUPFAM" id="SSF50621">
    <property type="entry name" value="Alanine racemase C-terminal domain-like"/>
    <property type="match status" value="1"/>
</dbReference>
<feature type="binding site" evidence="6">
    <location>
        <position position="273"/>
    </location>
    <ligand>
        <name>pyridoxal 5'-phosphate</name>
        <dbReference type="ChEBI" id="CHEBI:597326"/>
    </ligand>
</feature>
<dbReference type="Proteomes" id="UP000526083">
    <property type="component" value="Unassembled WGS sequence"/>
</dbReference>
<keyword evidence="3 6" id="KW-0663">Pyridoxal phosphate</keyword>
<evidence type="ECO:0000256" key="3">
    <source>
        <dbReference type="ARBA" id="ARBA00022898"/>
    </source>
</evidence>
<dbReference type="UniPathway" id="UPA00034">
    <property type="reaction ID" value="UER00027"/>
</dbReference>
<dbReference type="GO" id="GO:0008836">
    <property type="term" value="F:diaminopimelate decarboxylase activity"/>
    <property type="evidence" value="ECO:0007669"/>
    <property type="project" value="UniProtKB-UniRule"/>
</dbReference>
<feature type="binding site" evidence="6">
    <location>
        <begin position="315"/>
        <end position="318"/>
    </location>
    <ligand>
        <name>pyridoxal 5'-phosphate</name>
        <dbReference type="ChEBI" id="CHEBI:597326"/>
    </ligand>
</feature>
<keyword evidence="4 6" id="KW-0457">Lysine biosynthesis</keyword>
<dbReference type="HAMAP" id="MF_02120">
    <property type="entry name" value="LysA"/>
    <property type="match status" value="1"/>
</dbReference>
<keyword evidence="6" id="KW-0028">Amino-acid biosynthesis</keyword>
<evidence type="ECO:0000313" key="11">
    <source>
        <dbReference type="EMBL" id="MBA8816540.1"/>
    </source>
</evidence>
<feature type="binding site" evidence="6">
    <location>
        <position position="420"/>
    </location>
    <ligand>
        <name>substrate</name>
    </ligand>
</feature>
<dbReference type="PROSITE" id="PS00878">
    <property type="entry name" value="ODR_DC_2_1"/>
    <property type="match status" value="1"/>
</dbReference>
<evidence type="ECO:0000313" key="12">
    <source>
        <dbReference type="Proteomes" id="UP000526083"/>
    </source>
</evidence>
<feature type="binding site" evidence="6">
    <location>
        <position position="420"/>
    </location>
    <ligand>
        <name>pyridoxal 5'-phosphate</name>
        <dbReference type="ChEBI" id="CHEBI:597326"/>
    </ligand>
</feature>
<evidence type="ECO:0000259" key="10">
    <source>
        <dbReference type="Pfam" id="PF02784"/>
    </source>
</evidence>
<dbReference type="PRINTS" id="PR01181">
    <property type="entry name" value="DAPDCRBXLASE"/>
</dbReference>
<comment type="catalytic activity">
    <reaction evidence="6 9">
        <text>meso-2,6-diaminopimelate + H(+) = L-lysine + CO2</text>
        <dbReference type="Rhea" id="RHEA:15101"/>
        <dbReference type="ChEBI" id="CHEBI:15378"/>
        <dbReference type="ChEBI" id="CHEBI:16526"/>
        <dbReference type="ChEBI" id="CHEBI:32551"/>
        <dbReference type="ChEBI" id="CHEBI:57791"/>
        <dbReference type="EC" id="4.1.1.20"/>
    </reaction>
</comment>
<feature type="binding site" evidence="6">
    <location>
        <position position="391"/>
    </location>
    <ligand>
        <name>substrate</name>
    </ligand>
</feature>
<dbReference type="Gene3D" id="2.40.37.10">
    <property type="entry name" value="Lyase, Ornithine Decarboxylase, Chain A, domain 1"/>
    <property type="match status" value="1"/>
</dbReference>
<dbReference type="CDD" id="cd06828">
    <property type="entry name" value="PLPDE_III_DapDC"/>
    <property type="match status" value="1"/>
</dbReference>
<dbReference type="EC" id="4.1.1.20" evidence="6 7"/>
<dbReference type="Gene3D" id="3.20.20.10">
    <property type="entry name" value="Alanine racemase"/>
    <property type="match status" value="1"/>
</dbReference>
<evidence type="ECO:0000256" key="4">
    <source>
        <dbReference type="ARBA" id="ARBA00023154"/>
    </source>
</evidence>
<proteinExistence type="inferred from homology"/>
<dbReference type="GO" id="GO:0009089">
    <property type="term" value="P:lysine biosynthetic process via diaminopimelate"/>
    <property type="evidence" value="ECO:0007669"/>
    <property type="project" value="UniProtKB-UniRule"/>
</dbReference>
<organism evidence="11 12">
    <name type="scientific">Microbacterium halimionae</name>
    <dbReference type="NCBI Taxonomy" id="1526413"/>
    <lineage>
        <taxon>Bacteria</taxon>
        <taxon>Bacillati</taxon>
        <taxon>Actinomycetota</taxon>
        <taxon>Actinomycetes</taxon>
        <taxon>Micrococcales</taxon>
        <taxon>Microbacteriaceae</taxon>
        <taxon>Microbacterium</taxon>
    </lineage>
</organism>
<keyword evidence="2 6" id="KW-0210">Decarboxylase</keyword>
<dbReference type="EMBL" id="JACGWY010000002">
    <property type="protein sequence ID" value="MBA8816540.1"/>
    <property type="molecule type" value="Genomic_DNA"/>
</dbReference>
<accession>A0A7W3PLG5</accession>
<evidence type="ECO:0000256" key="9">
    <source>
        <dbReference type="RuleBase" id="RU003738"/>
    </source>
</evidence>
<evidence type="ECO:0000256" key="7">
    <source>
        <dbReference type="NCBIfam" id="TIGR01048"/>
    </source>
</evidence>